<reference evidence="2 3" key="1">
    <citation type="submission" date="2020-08" db="EMBL/GenBank/DDBJ databases">
        <title>Sequencing the genomes of 1000 actinobacteria strains.</title>
        <authorList>
            <person name="Klenk H.-P."/>
        </authorList>
    </citation>
    <scope>NUCLEOTIDE SEQUENCE [LARGE SCALE GENOMIC DNA]</scope>
    <source>
        <strain evidence="2 3">DSM 45886</strain>
    </source>
</reference>
<dbReference type="EMBL" id="JACHJW010000001">
    <property type="protein sequence ID" value="MBB4959425.1"/>
    <property type="molecule type" value="Genomic_DNA"/>
</dbReference>
<accession>A0A7W7SR49</accession>
<proteinExistence type="predicted"/>
<dbReference type="Proteomes" id="UP000578819">
    <property type="component" value="Unassembled WGS sequence"/>
</dbReference>
<feature type="region of interest" description="Disordered" evidence="1">
    <location>
        <begin position="284"/>
        <end position="322"/>
    </location>
</feature>
<sequence length="322" mass="32898">MRPGAALSSPIRRGLLPAARRAHLANPRALLAGHSVRPAGRVRSLLGGHPQNQLGSRVRSLLGSRVRSLLGAVALGVPVLLGGCTADQAPPVPSTTSDAASTPATEARAQLAALAAAAEDRHLVASYTLTVDDRPNRTVVVTHAGDRTWRVDIPGGALSGTADISIIQTASGVFQCALQSPLRPDPTTCVRVAPPNGRIASGIDPRVQHLFTDWRGVLIDRQAPLAVSTSRPLPGTRGTCFSVDSTSASLAAPLDVGIYCYDQDGTLTGARVAFGTLVLAGTPSPAPPTVTLPGPAVDGEPLGITAPPTPSRSAEVSPTPSG</sequence>
<evidence type="ECO:0000313" key="3">
    <source>
        <dbReference type="Proteomes" id="UP000578819"/>
    </source>
</evidence>
<feature type="compositionally biased region" description="Polar residues" evidence="1">
    <location>
        <begin position="311"/>
        <end position="322"/>
    </location>
</feature>
<evidence type="ECO:0000256" key="1">
    <source>
        <dbReference type="SAM" id="MobiDB-lite"/>
    </source>
</evidence>
<dbReference type="RefSeq" id="WP_184535355.1">
    <property type="nucleotide sequence ID" value="NZ_JACHJW010000001.1"/>
</dbReference>
<protein>
    <submittedName>
        <fullName evidence="2">Uncharacterized protein</fullName>
    </submittedName>
</protein>
<comment type="caution">
    <text evidence="2">The sequence shown here is derived from an EMBL/GenBank/DDBJ whole genome shotgun (WGS) entry which is preliminary data.</text>
</comment>
<gene>
    <name evidence="2" type="ORF">FHR38_003158</name>
</gene>
<keyword evidence="3" id="KW-1185">Reference proteome</keyword>
<name>A0A7W7SR49_9ACTN</name>
<organism evidence="2 3">
    <name type="scientific">Micromonospora polyrhachis</name>
    <dbReference type="NCBI Taxonomy" id="1282883"/>
    <lineage>
        <taxon>Bacteria</taxon>
        <taxon>Bacillati</taxon>
        <taxon>Actinomycetota</taxon>
        <taxon>Actinomycetes</taxon>
        <taxon>Micromonosporales</taxon>
        <taxon>Micromonosporaceae</taxon>
        <taxon>Micromonospora</taxon>
    </lineage>
</organism>
<dbReference type="AlphaFoldDB" id="A0A7W7SR49"/>
<evidence type="ECO:0000313" key="2">
    <source>
        <dbReference type="EMBL" id="MBB4959425.1"/>
    </source>
</evidence>